<proteinExistence type="predicted"/>
<keyword evidence="4" id="KW-1185">Reference proteome</keyword>
<dbReference type="InterPro" id="IPR017853">
    <property type="entry name" value="GH"/>
</dbReference>
<keyword evidence="1" id="KW-0732">Signal</keyword>
<feature type="chain" id="PRO_5042883344" description="Glycosyl hydrolase family 13 catalytic domain-containing protein" evidence="1">
    <location>
        <begin position="21"/>
        <end position="458"/>
    </location>
</feature>
<dbReference type="Gene3D" id="3.20.20.80">
    <property type="entry name" value="Glycosidases"/>
    <property type="match status" value="1"/>
</dbReference>
<organism evidence="3 4">
    <name type="scientific">Dawidia cretensis</name>
    <dbReference type="NCBI Taxonomy" id="2782350"/>
    <lineage>
        <taxon>Bacteria</taxon>
        <taxon>Pseudomonadati</taxon>
        <taxon>Bacteroidota</taxon>
        <taxon>Cytophagia</taxon>
        <taxon>Cytophagales</taxon>
        <taxon>Chryseotaleaceae</taxon>
        <taxon>Dawidia</taxon>
    </lineage>
</organism>
<protein>
    <recommendedName>
        <fullName evidence="2">Glycosyl hydrolase family 13 catalytic domain-containing protein</fullName>
    </recommendedName>
</protein>
<dbReference type="InterPro" id="IPR013780">
    <property type="entry name" value="Glyco_hydro_b"/>
</dbReference>
<evidence type="ECO:0000313" key="4">
    <source>
        <dbReference type="Proteomes" id="UP001319080"/>
    </source>
</evidence>
<dbReference type="RefSeq" id="WP_254085084.1">
    <property type="nucleotide sequence ID" value="NZ_JAHESE010000013.1"/>
</dbReference>
<dbReference type="Proteomes" id="UP001319080">
    <property type="component" value="Unassembled WGS sequence"/>
</dbReference>
<dbReference type="PANTHER" id="PTHR47786:SF2">
    <property type="entry name" value="GLYCOSYL HYDROLASE FAMILY 13 CATALYTIC DOMAIN-CONTAINING PROTEIN"/>
    <property type="match status" value="1"/>
</dbReference>
<dbReference type="GO" id="GO:0005975">
    <property type="term" value="P:carbohydrate metabolic process"/>
    <property type="evidence" value="ECO:0007669"/>
    <property type="project" value="InterPro"/>
</dbReference>
<comment type="caution">
    <text evidence="3">The sequence shown here is derived from an EMBL/GenBank/DDBJ whole genome shotgun (WGS) entry which is preliminary data.</text>
</comment>
<dbReference type="Pfam" id="PF00128">
    <property type="entry name" value="Alpha-amylase"/>
    <property type="match status" value="2"/>
</dbReference>
<name>A0AAP2GUE8_9BACT</name>
<dbReference type="PROSITE" id="PS51257">
    <property type="entry name" value="PROKAR_LIPOPROTEIN"/>
    <property type="match status" value="1"/>
</dbReference>
<evidence type="ECO:0000313" key="3">
    <source>
        <dbReference type="EMBL" id="MBT1709453.1"/>
    </source>
</evidence>
<accession>A0AAP2GUE8</accession>
<feature type="signal peptide" evidence="1">
    <location>
        <begin position="1"/>
        <end position="20"/>
    </location>
</feature>
<sequence>MTLMMMKKICFMACMLLACGSEDSAPQPKPDNDGPKQYGVPFAHVPDPQNVVLYEVNLRAFSQAGNFQGVIDRLDKIKAMGINTLWLMPIFPVGQIRSAGGLGSPYSVKNYLEVNTEFGNLDKLRELVQKAHDRNMAVIIDWVANHTAWDNPWMQNKSWYTQNASGEVIIPPGTNWNDVAELNYDNADMRKAMIAAMKYWVLEANVDGLRCDAVDFVPTDFWKQALDELKAIKDRKLILLAEGGKAENFTAGFQMNYAWDFYTNLKQVYRDGKAATSIFTTHQAEYNSIPAGAHKLRYTTNHDVSAYEETPMGLFNGAAGALSASVITIFTSAVPLLYSSQEVGQDANLPFFTRTPIDWSANPSMQQQYEKLFAVYNSSAAFTTGTLTSYPHNDIAAFKRKNGPSEYLVLVNTRNTTITYTPDATIQNTTWTNSLTNTAVTLGTTATLAPYQYLILKK</sequence>
<feature type="domain" description="Glycosyl hydrolase family 13 catalytic" evidence="2">
    <location>
        <begin position="55"/>
        <end position="383"/>
    </location>
</feature>
<evidence type="ECO:0000259" key="2">
    <source>
        <dbReference type="SMART" id="SM00642"/>
    </source>
</evidence>
<dbReference type="PANTHER" id="PTHR47786">
    <property type="entry name" value="ALPHA-1,4-GLUCAN:MALTOSE-1-PHOSPHATE MALTOSYLTRANSFERASE"/>
    <property type="match status" value="1"/>
</dbReference>
<evidence type="ECO:0000256" key="1">
    <source>
        <dbReference type="SAM" id="SignalP"/>
    </source>
</evidence>
<dbReference type="CDD" id="cd11313">
    <property type="entry name" value="AmyAc_arch_bac_AmyA"/>
    <property type="match status" value="1"/>
</dbReference>
<dbReference type="EMBL" id="JAHESE010000013">
    <property type="protein sequence ID" value="MBT1709453.1"/>
    <property type="molecule type" value="Genomic_DNA"/>
</dbReference>
<dbReference type="InterPro" id="IPR006047">
    <property type="entry name" value="GH13_cat_dom"/>
</dbReference>
<dbReference type="Gene3D" id="2.60.40.1180">
    <property type="entry name" value="Golgi alpha-mannosidase II"/>
    <property type="match status" value="1"/>
</dbReference>
<dbReference type="SUPFAM" id="SSF51445">
    <property type="entry name" value="(Trans)glycosidases"/>
    <property type="match status" value="1"/>
</dbReference>
<reference evidence="3 4" key="1">
    <citation type="submission" date="2021-05" db="EMBL/GenBank/DDBJ databases">
        <title>A Polyphasic approach of four new species of the genus Ohtaekwangia: Ohtaekwangia histidinii sp. nov., Ohtaekwangia cretensis sp. nov., Ohtaekwangia indiensis sp. nov., Ohtaekwangia reichenbachii sp. nov. from diverse environment.</title>
        <authorList>
            <person name="Octaviana S."/>
        </authorList>
    </citation>
    <scope>NUCLEOTIDE SEQUENCE [LARGE SCALE GENOMIC DNA]</scope>
    <source>
        <strain evidence="3 4">PWU5</strain>
    </source>
</reference>
<dbReference type="AlphaFoldDB" id="A0AAP2GUE8"/>
<dbReference type="SMART" id="SM00642">
    <property type="entry name" value="Aamy"/>
    <property type="match status" value="1"/>
</dbReference>
<dbReference type="SUPFAM" id="SSF51011">
    <property type="entry name" value="Glycosyl hydrolase domain"/>
    <property type="match status" value="1"/>
</dbReference>
<gene>
    <name evidence="3" type="ORF">KK062_14515</name>
</gene>